<dbReference type="InterPro" id="IPR011051">
    <property type="entry name" value="RmlC_Cupin_sf"/>
</dbReference>
<evidence type="ECO:0000259" key="2">
    <source>
        <dbReference type="Pfam" id="PF12973"/>
    </source>
</evidence>
<gene>
    <name evidence="3" type="ORF">N7492_009393</name>
</gene>
<dbReference type="InterPro" id="IPR014710">
    <property type="entry name" value="RmlC-like_jellyroll"/>
</dbReference>
<dbReference type="Pfam" id="PF12973">
    <property type="entry name" value="Cupin_7"/>
    <property type="match status" value="1"/>
</dbReference>
<reference evidence="3" key="2">
    <citation type="journal article" date="2023" name="IMA Fungus">
        <title>Comparative genomic study of the Penicillium genus elucidates a diverse pangenome and 15 lateral gene transfer events.</title>
        <authorList>
            <person name="Petersen C."/>
            <person name="Sorensen T."/>
            <person name="Nielsen M.R."/>
            <person name="Sondergaard T.E."/>
            <person name="Sorensen J.L."/>
            <person name="Fitzpatrick D.A."/>
            <person name="Frisvad J.C."/>
            <person name="Nielsen K.L."/>
        </authorList>
    </citation>
    <scope>NUCLEOTIDE SEQUENCE</scope>
    <source>
        <strain evidence="3">IBT 21917</strain>
    </source>
</reference>
<dbReference type="EMBL" id="JAPQKO010000006">
    <property type="protein sequence ID" value="KAJ5156590.1"/>
    <property type="molecule type" value="Genomic_DNA"/>
</dbReference>
<keyword evidence="4" id="KW-1185">Reference proteome</keyword>
<feature type="compositionally biased region" description="Low complexity" evidence="1">
    <location>
        <begin position="1"/>
        <end position="16"/>
    </location>
</feature>
<evidence type="ECO:0000313" key="3">
    <source>
        <dbReference type="EMBL" id="KAJ5156590.1"/>
    </source>
</evidence>
<comment type="caution">
    <text evidence="3">The sequence shown here is derived from an EMBL/GenBank/DDBJ whole genome shotgun (WGS) entry which is preliminary data.</text>
</comment>
<sequence length="141" mass="15369">MASESTTHPASSPSTSKLSAADKAEIELANSHGSPDIYVNGEKDTCWYPWANCLELKPLRFDTRTGTFVLMMRSLEDTWLGRHRHRGAVSAVTLKGEWNYAEPGDYVVENPGAIHTLHMGKGTEVIFTVSGSLSSSTTTIP</sequence>
<name>A0A9W9HUJ5_9EURO</name>
<feature type="domain" description="ChrR-like cupin" evidence="2">
    <location>
        <begin position="43"/>
        <end position="133"/>
    </location>
</feature>
<protein>
    <recommendedName>
        <fullName evidence="2">ChrR-like cupin domain-containing protein</fullName>
    </recommendedName>
</protein>
<evidence type="ECO:0000313" key="4">
    <source>
        <dbReference type="Proteomes" id="UP001146351"/>
    </source>
</evidence>
<dbReference type="SUPFAM" id="SSF51182">
    <property type="entry name" value="RmlC-like cupins"/>
    <property type="match status" value="1"/>
</dbReference>
<accession>A0A9W9HUJ5</accession>
<dbReference type="AlphaFoldDB" id="A0A9W9HUJ5"/>
<dbReference type="OrthoDB" id="4525710at2759"/>
<dbReference type="Gene3D" id="2.60.120.10">
    <property type="entry name" value="Jelly Rolls"/>
    <property type="match status" value="1"/>
</dbReference>
<proteinExistence type="predicted"/>
<dbReference type="Proteomes" id="UP001146351">
    <property type="component" value="Unassembled WGS sequence"/>
</dbReference>
<organism evidence="3 4">
    <name type="scientific">Penicillium capsulatum</name>
    <dbReference type="NCBI Taxonomy" id="69766"/>
    <lineage>
        <taxon>Eukaryota</taxon>
        <taxon>Fungi</taxon>
        <taxon>Dikarya</taxon>
        <taxon>Ascomycota</taxon>
        <taxon>Pezizomycotina</taxon>
        <taxon>Eurotiomycetes</taxon>
        <taxon>Eurotiomycetidae</taxon>
        <taxon>Eurotiales</taxon>
        <taxon>Aspergillaceae</taxon>
        <taxon>Penicillium</taxon>
    </lineage>
</organism>
<feature type="region of interest" description="Disordered" evidence="1">
    <location>
        <begin position="1"/>
        <end position="20"/>
    </location>
</feature>
<reference evidence="3" key="1">
    <citation type="submission" date="2022-11" db="EMBL/GenBank/DDBJ databases">
        <authorList>
            <person name="Petersen C."/>
        </authorList>
    </citation>
    <scope>NUCLEOTIDE SEQUENCE</scope>
    <source>
        <strain evidence="3">IBT 21917</strain>
    </source>
</reference>
<dbReference type="InterPro" id="IPR025979">
    <property type="entry name" value="ChrR-like_cupin_dom"/>
</dbReference>
<evidence type="ECO:0000256" key="1">
    <source>
        <dbReference type="SAM" id="MobiDB-lite"/>
    </source>
</evidence>